<dbReference type="Proteomes" id="UP000033163">
    <property type="component" value="Chromosome I"/>
</dbReference>
<protein>
    <submittedName>
        <fullName evidence="1">Uncharacterized protein</fullName>
    </submittedName>
</protein>
<dbReference type="EMBL" id="LN831776">
    <property type="protein sequence ID" value="CQR56192.1"/>
    <property type="molecule type" value="Genomic_DNA"/>
</dbReference>
<sequence>MPVYGSLRFLFLKDKNLKASHYKLSFYFSLLI</sequence>
<organism evidence="1 2">
    <name type="scientific">Paenibacillus riograndensis SBR5</name>
    <dbReference type="NCBI Taxonomy" id="1073571"/>
    <lineage>
        <taxon>Bacteria</taxon>
        <taxon>Bacillati</taxon>
        <taxon>Bacillota</taxon>
        <taxon>Bacilli</taxon>
        <taxon>Bacillales</taxon>
        <taxon>Paenibacillaceae</taxon>
        <taxon>Paenibacillus</taxon>
        <taxon>Paenibacillus sonchi group</taxon>
    </lineage>
</organism>
<gene>
    <name evidence="1" type="ORF">PRIO_3789</name>
</gene>
<evidence type="ECO:0000313" key="2">
    <source>
        <dbReference type="Proteomes" id="UP000033163"/>
    </source>
</evidence>
<dbReference type="AlphaFoldDB" id="A0A0E4CXB5"/>
<dbReference type="KEGG" id="pri:PRIO_3789"/>
<reference evidence="2" key="1">
    <citation type="submission" date="2015-03" db="EMBL/GenBank/DDBJ databases">
        <authorList>
            <person name="Wibberg D."/>
        </authorList>
    </citation>
    <scope>NUCLEOTIDE SEQUENCE [LARGE SCALE GENOMIC DNA]</scope>
</reference>
<name>A0A0E4CXB5_9BACL</name>
<accession>A0A0E4CXB5</accession>
<dbReference type="HOGENOM" id="CLU_3390579_0_0_9"/>
<evidence type="ECO:0000313" key="1">
    <source>
        <dbReference type="EMBL" id="CQR56192.1"/>
    </source>
</evidence>
<proteinExistence type="predicted"/>